<evidence type="ECO:0000313" key="7">
    <source>
        <dbReference type="Proteomes" id="UP000593594"/>
    </source>
</evidence>
<dbReference type="InterPro" id="IPR036909">
    <property type="entry name" value="Cyt_c-like_dom_sf"/>
</dbReference>
<dbReference type="Proteomes" id="UP000593594">
    <property type="component" value="Chromosome"/>
</dbReference>
<feature type="domain" description="Cytochrome c" evidence="5">
    <location>
        <begin position="187"/>
        <end position="297"/>
    </location>
</feature>
<dbReference type="GO" id="GO:0020037">
    <property type="term" value="F:heme binding"/>
    <property type="evidence" value="ECO:0007669"/>
    <property type="project" value="InterPro"/>
</dbReference>
<dbReference type="AlphaFoldDB" id="A0A7S8HC17"/>
<dbReference type="PROSITE" id="PS51007">
    <property type="entry name" value="CYTC"/>
    <property type="match status" value="2"/>
</dbReference>
<sequence>MRLLIAALVLVAAAAGGLYWLATPDALPADRLPDHVADPGNGRVMFDAGGCITCHKPGPDVAGADAGLPAGGAPLETPVGTFYPPNLTPDRETGIGGWSDADFVNAMTRGIAPGGVHLFPAFPYTSYRNMRMEDLIDLKAYLDSLTPVKNAAPPVDAPLGLLRVGLGLWQGLAFAEPAFAPDPDRSARWNRGAYLVNGPGHCGQCHTPRNALMVMDARRFLAGGPHPEGEGRVPSLRGLIARGKYKDADDLASALQYGELFGYDGLSSGGMGAVQTNLSKLPETDIKAIADYLASLQ</sequence>
<evidence type="ECO:0000256" key="4">
    <source>
        <dbReference type="PROSITE-ProRule" id="PRU00433"/>
    </source>
</evidence>
<evidence type="ECO:0000313" key="6">
    <source>
        <dbReference type="EMBL" id="QPC43141.1"/>
    </source>
</evidence>
<protein>
    <submittedName>
        <fullName evidence="6">Cytochrome c</fullName>
    </submittedName>
</protein>
<dbReference type="RefSeq" id="WP_213160502.1">
    <property type="nucleotide sequence ID" value="NZ_CP058214.1"/>
</dbReference>
<dbReference type="EMBL" id="CP058214">
    <property type="protein sequence ID" value="QPC43141.1"/>
    <property type="molecule type" value="Genomic_DNA"/>
</dbReference>
<keyword evidence="7" id="KW-1185">Reference proteome</keyword>
<dbReference type="InterPro" id="IPR009056">
    <property type="entry name" value="Cyt_c-like_dom"/>
</dbReference>
<name>A0A7S8HC17_9HYPH</name>
<accession>A0A7S8HC17</accession>
<dbReference type="Gene3D" id="1.10.760.10">
    <property type="entry name" value="Cytochrome c-like domain"/>
    <property type="match status" value="1"/>
</dbReference>
<dbReference type="GO" id="GO:0046872">
    <property type="term" value="F:metal ion binding"/>
    <property type="evidence" value="ECO:0007669"/>
    <property type="project" value="UniProtKB-KW"/>
</dbReference>
<dbReference type="Pfam" id="PF00034">
    <property type="entry name" value="Cytochrom_C"/>
    <property type="match status" value="1"/>
</dbReference>
<keyword evidence="1 4" id="KW-0349">Heme</keyword>
<dbReference type="PANTHER" id="PTHR35008:SF8">
    <property type="entry name" value="ALCOHOL DEHYDROGENASE CYTOCHROME C SUBUNIT"/>
    <property type="match status" value="1"/>
</dbReference>
<reference evidence="6 7" key="1">
    <citation type="submission" date="2020-06" db="EMBL/GenBank/DDBJ databases">
        <title>Genome sequence of 2 isolates from Red Sea Mangroves.</title>
        <authorList>
            <person name="Sefrji F."/>
            <person name="Michoud G."/>
            <person name="Merlino G."/>
            <person name="Daffonchio D."/>
        </authorList>
    </citation>
    <scope>NUCLEOTIDE SEQUENCE [LARGE SCALE GENOMIC DNA]</scope>
    <source>
        <strain evidence="6 7">R1DC25</strain>
    </source>
</reference>
<organism evidence="6 7">
    <name type="scientific">Kaustia mangrovi</name>
    <dbReference type="NCBI Taxonomy" id="2593653"/>
    <lineage>
        <taxon>Bacteria</taxon>
        <taxon>Pseudomonadati</taxon>
        <taxon>Pseudomonadota</taxon>
        <taxon>Alphaproteobacteria</taxon>
        <taxon>Hyphomicrobiales</taxon>
        <taxon>Parvibaculaceae</taxon>
        <taxon>Kaustia</taxon>
    </lineage>
</organism>
<dbReference type="InterPro" id="IPR051459">
    <property type="entry name" value="Cytochrome_c-type_DH"/>
</dbReference>
<dbReference type="GO" id="GO:0009055">
    <property type="term" value="F:electron transfer activity"/>
    <property type="evidence" value="ECO:0007669"/>
    <property type="project" value="InterPro"/>
</dbReference>
<dbReference type="KEGG" id="kmn:HW532_10830"/>
<keyword evidence="2 4" id="KW-0479">Metal-binding</keyword>
<evidence type="ECO:0000256" key="3">
    <source>
        <dbReference type="ARBA" id="ARBA00023004"/>
    </source>
</evidence>
<gene>
    <name evidence="6" type="ORF">HW532_10830</name>
</gene>
<proteinExistence type="predicted"/>
<dbReference type="PANTHER" id="PTHR35008">
    <property type="entry name" value="BLL4482 PROTEIN-RELATED"/>
    <property type="match status" value="1"/>
</dbReference>
<evidence type="ECO:0000259" key="5">
    <source>
        <dbReference type="PROSITE" id="PS51007"/>
    </source>
</evidence>
<feature type="domain" description="Cytochrome c" evidence="5">
    <location>
        <begin position="37"/>
        <end position="146"/>
    </location>
</feature>
<evidence type="ECO:0000256" key="1">
    <source>
        <dbReference type="ARBA" id="ARBA00022617"/>
    </source>
</evidence>
<evidence type="ECO:0000256" key="2">
    <source>
        <dbReference type="ARBA" id="ARBA00022723"/>
    </source>
</evidence>
<keyword evidence="3 4" id="KW-0408">Iron</keyword>
<dbReference type="SUPFAM" id="SSF46626">
    <property type="entry name" value="Cytochrome c"/>
    <property type="match status" value="2"/>
</dbReference>